<dbReference type="PANTHER" id="PTHR43462">
    <property type="entry name" value="ALANYL-TRNA EDITING PROTEIN"/>
    <property type="match status" value="1"/>
</dbReference>
<dbReference type="InterPro" id="IPR018163">
    <property type="entry name" value="Thr/Ala-tRNA-synth_IIc_edit"/>
</dbReference>
<dbReference type="SMART" id="SM00863">
    <property type="entry name" value="tRNA_SAD"/>
    <property type="match status" value="1"/>
</dbReference>
<comment type="cofactor">
    <cofactor evidence="1">
        <name>Zn(2+)</name>
        <dbReference type="ChEBI" id="CHEBI:29105"/>
    </cofactor>
</comment>
<dbReference type="InterPro" id="IPR012947">
    <property type="entry name" value="tRNA_SAD"/>
</dbReference>
<dbReference type="Gene3D" id="2.40.30.130">
    <property type="match status" value="1"/>
</dbReference>
<evidence type="ECO:0000256" key="4">
    <source>
        <dbReference type="ARBA" id="ARBA00022833"/>
    </source>
</evidence>
<evidence type="ECO:0000256" key="1">
    <source>
        <dbReference type="ARBA" id="ARBA00001947"/>
    </source>
</evidence>
<dbReference type="PANTHER" id="PTHR43462:SF1">
    <property type="entry name" value="ALANYL-TRNA EDITING PROTEIN AARSD1"/>
    <property type="match status" value="1"/>
</dbReference>
<proteinExistence type="predicted"/>
<keyword evidence="4" id="KW-0862">Zinc</keyword>
<reference evidence="6 7" key="1">
    <citation type="submission" date="2021-08" db="EMBL/GenBank/DDBJ databases">
        <authorList>
            <person name="Peeters C."/>
        </authorList>
    </citation>
    <scope>NUCLEOTIDE SEQUENCE [LARGE SCALE GENOMIC DNA]</scope>
    <source>
        <strain evidence="6 7">LMG 21510</strain>
    </source>
</reference>
<feature type="domain" description="Alanyl-transfer RNA synthetases family profile" evidence="5">
    <location>
        <begin position="1"/>
        <end position="251"/>
    </location>
</feature>
<keyword evidence="7" id="KW-1185">Reference proteome</keyword>
<comment type="caution">
    <text evidence="6">The sequence shown here is derived from an EMBL/GenBank/DDBJ whole genome shotgun (WGS) entry which is preliminary data.</text>
</comment>
<keyword evidence="3" id="KW-0479">Metal-binding</keyword>
<dbReference type="InterPro" id="IPR018165">
    <property type="entry name" value="Ala-tRNA-synth_IIc_core"/>
</dbReference>
<evidence type="ECO:0000256" key="2">
    <source>
        <dbReference type="ARBA" id="ARBA00004496"/>
    </source>
</evidence>
<evidence type="ECO:0000256" key="3">
    <source>
        <dbReference type="ARBA" id="ARBA00022723"/>
    </source>
</evidence>
<evidence type="ECO:0000313" key="7">
    <source>
        <dbReference type="Proteomes" id="UP000721236"/>
    </source>
</evidence>
<dbReference type="SUPFAM" id="SSF50447">
    <property type="entry name" value="Translation proteins"/>
    <property type="match status" value="1"/>
</dbReference>
<dbReference type="EMBL" id="CAJZAH010000003">
    <property type="protein sequence ID" value="CAG9178540.1"/>
    <property type="molecule type" value="Genomic_DNA"/>
</dbReference>
<comment type="subcellular location">
    <subcellularLocation>
        <location evidence="2">Cytoplasm</location>
    </subcellularLocation>
</comment>
<organism evidence="6 7">
    <name type="scientific">Cupriavidus respiraculi</name>
    <dbReference type="NCBI Taxonomy" id="195930"/>
    <lineage>
        <taxon>Bacteria</taxon>
        <taxon>Pseudomonadati</taxon>
        <taxon>Pseudomonadota</taxon>
        <taxon>Betaproteobacteria</taxon>
        <taxon>Burkholderiales</taxon>
        <taxon>Burkholderiaceae</taxon>
        <taxon>Cupriavidus</taxon>
    </lineage>
</organism>
<dbReference type="InterPro" id="IPR051335">
    <property type="entry name" value="Alanyl-tRNA_Editing_Enzymes"/>
</dbReference>
<sequence>MQTAFQPATAPAMPAALPPTRKRFDDDAYLGTCTATVLAVLPEGIVLDQTVCYARSGGQAGDTGTLALAHGRAVPLAETVYSADRTHILHVPAAADSAADLPRPGDTVTVTIDWERRHRLMRLHTCLHLLGSLIPVPVTGCGISPDSARIDFDLPESTLDKTVLTGQLNALIAAGTAVRIDRITPEQLAQQPDLVRTIGAAPPAGMQSIRIIEIPGVDRQPCGGTHVAGVAEIGPVVVTKIEKKSRTNRRIVVGFAPAAGLPA</sequence>
<dbReference type="InterPro" id="IPR009000">
    <property type="entry name" value="Transl_B-barrel_sf"/>
</dbReference>
<dbReference type="Proteomes" id="UP000721236">
    <property type="component" value="Unassembled WGS sequence"/>
</dbReference>
<evidence type="ECO:0000313" key="6">
    <source>
        <dbReference type="EMBL" id="CAG9178540.1"/>
    </source>
</evidence>
<accession>A0ABM8XEJ7</accession>
<protein>
    <recommendedName>
        <fullName evidence="5">Alanyl-transfer RNA synthetases family profile domain-containing protein</fullName>
    </recommendedName>
</protein>
<dbReference type="Gene3D" id="3.30.980.10">
    <property type="entry name" value="Threonyl-trna Synthetase, Chain A, domain 2"/>
    <property type="match status" value="1"/>
</dbReference>
<dbReference type="Pfam" id="PF07973">
    <property type="entry name" value="tRNA_SAD"/>
    <property type="match status" value="1"/>
</dbReference>
<dbReference type="SUPFAM" id="SSF55186">
    <property type="entry name" value="ThrRS/AlaRS common domain"/>
    <property type="match status" value="1"/>
</dbReference>
<dbReference type="PROSITE" id="PS50860">
    <property type="entry name" value="AA_TRNA_LIGASE_II_ALA"/>
    <property type="match status" value="1"/>
</dbReference>
<name>A0ABM8XEJ7_9BURK</name>
<evidence type="ECO:0000259" key="5">
    <source>
        <dbReference type="PROSITE" id="PS50860"/>
    </source>
</evidence>
<gene>
    <name evidence="6" type="ORF">LMG21510_03611</name>
</gene>